<evidence type="ECO:0000313" key="2">
    <source>
        <dbReference type="Proteomes" id="UP001335737"/>
    </source>
</evidence>
<name>A0ABU6KE14_9BACI</name>
<dbReference type="RefSeq" id="WP_327607151.1">
    <property type="nucleotide sequence ID" value="NZ_JARZFX010000003.1"/>
</dbReference>
<dbReference type="Proteomes" id="UP001335737">
    <property type="component" value="Unassembled WGS sequence"/>
</dbReference>
<evidence type="ECO:0000313" key="1">
    <source>
        <dbReference type="EMBL" id="MEC5423582.1"/>
    </source>
</evidence>
<dbReference type="EMBL" id="JARZFX010000003">
    <property type="protein sequence ID" value="MEC5423582.1"/>
    <property type="molecule type" value="Genomic_DNA"/>
</dbReference>
<proteinExistence type="predicted"/>
<gene>
    <name evidence="1" type="ORF">QGM71_08770</name>
</gene>
<reference evidence="1 2" key="1">
    <citation type="journal article" date="2024" name="Int. J. Syst. Evol. Microbiol.">
        <title>Virgibacillus tibetensis sp. nov., isolated from salt lake on the Tibetan Plateau of China.</title>
        <authorList>
            <person name="Phurbu D."/>
            <person name="Liu Z.-X."/>
            <person name="Wang R."/>
            <person name="Zheng Y.-Y."/>
            <person name="Liu H.-C."/>
            <person name="Zhou Y.-G."/>
            <person name="Yu Y.-J."/>
            <person name="Li A.-H."/>
        </authorList>
    </citation>
    <scope>NUCLEOTIDE SEQUENCE [LARGE SCALE GENOMIC DNA]</scope>
    <source>
        <strain evidence="1 2">C22-A2</strain>
    </source>
</reference>
<accession>A0ABU6KE14</accession>
<protein>
    <submittedName>
        <fullName evidence="1">Uncharacterized protein</fullName>
    </submittedName>
</protein>
<sequence length="86" mass="9993">MGYILPIQHYQYNDYQNRIIKDKQNYFMIEKPFKVILEKQHQEVENQYNFLINPNESALVNSPGTSASESVYGTLTGKGKNFSESI</sequence>
<organism evidence="1 2">
    <name type="scientific">Virgibacillus tibetensis</name>
    <dbReference type="NCBI Taxonomy" id="3042313"/>
    <lineage>
        <taxon>Bacteria</taxon>
        <taxon>Bacillati</taxon>
        <taxon>Bacillota</taxon>
        <taxon>Bacilli</taxon>
        <taxon>Bacillales</taxon>
        <taxon>Bacillaceae</taxon>
        <taxon>Virgibacillus</taxon>
    </lineage>
</organism>
<comment type="caution">
    <text evidence="1">The sequence shown here is derived from an EMBL/GenBank/DDBJ whole genome shotgun (WGS) entry which is preliminary data.</text>
</comment>
<keyword evidence="2" id="KW-1185">Reference proteome</keyword>